<evidence type="ECO:0000313" key="2">
    <source>
        <dbReference type="EMBL" id="KAG2219753.1"/>
    </source>
</evidence>
<feature type="compositionally biased region" description="Low complexity" evidence="1">
    <location>
        <begin position="258"/>
        <end position="273"/>
    </location>
</feature>
<gene>
    <name evidence="2" type="ORF">INT45_007792</name>
</gene>
<dbReference type="Proteomes" id="UP000646827">
    <property type="component" value="Unassembled WGS sequence"/>
</dbReference>
<feature type="region of interest" description="Disordered" evidence="1">
    <location>
        <begin position="209"/>
        <end position="236"/>
    </location>
</feature>
<keyword evidence="3" id="KW-1185">Reference proteome</keyword>
<feature type="region of interest" description="Disordered" evidence="1">
    <location>
        <begin position="123"/>
        <end position="143"/>
    </location>
</feature>
<proteinExistence type="predicted"/>
<comment type="caution">
    <text evidence="2">The sequence shown here is derived from an EMBL/GenBank/DDBJ whole genome shotgun (WGS) entry which is preliminary data.</text>
</comment>
<evidence type="ECO:0000313" key="3">
    <source>
        <dbReference type="Proteomes" id="UP000646827"/>
    </source>
</evidence>
<accession>A0A8H7S055</accession>
<dbReference type="EMBL" id="JAEPRB010000166">
    <property type="protein sequence ID" value="KAG2219753.1"/>
    <property type="molecule type" value="Genomic_DNA"/>
</dbReference>
<evidence type="ECO:0000256" key="1">
    <source>
        <dbReference type="SAM" id="MobiDB-lite"/>
    </source>
</evidence>
<protein>
    <submittedName>
        <fullName evidence="2">Uncharacterized protein</fullName>
    </submittedName>
</protein>
<dbReference type="AlphaFoldDB" id="A0A8H7S055"/>
<feature type="region of interest" description="Disordered" evidence="1">
    <location>
        <begin position="254"/>
        <end position="295"/>
    </location>
</feature>
<sequence length="295" mass="33320">MDLSETDSPSDCENVCPPISTFSRLEGGFANLGIHSNTSRGFRNRTRAIQSTSRPSSQSAYKLRELIGCNDDSDSERHPNLDMVLDHDNKISFDNNDTSLSHQSEDSTDFDDDLLLSTPPPLIGKLFEDEDDNDEVDSDEYRDDTTSWVSHIYHDEDGDVSETEPLPPTMGPGYNKENQSEILDENYRRKNTKRSYKNNHTTMIIPSTRKDRQHGDEYNSNRSGHRRPLGQMPLDDWPSTVIIENEKKLRQPLEVVASTSTGSNSSTSTIGSSRRFVRSLSPSRKGKERAFSPEN</sequence>
<dbReference type="OrthoDB" id="2257704at2759"/>
<feature type="compositionally biased region" description="Basic and acidic residues" evidence="1">
    <location>
        <begin position="209"/>
        <end position="219"/>
    </location>
</feature>
<organism evidence="2 3">
    <name type="scientific">Circinella minor</name>
    <dbReference type="NCBI Taxonomy" id="1195481"/>
    <lineage>
        <taxon>Eukaryota</taxon>
        <taxon>Fungi</taxon>
        <taxon>Fungi incertae sedis</taxon>
        <taxon>Mucoromycota</taxon>
        <taxon>Mucoromycotina</taxon>
        <taxon>Mucoromycetes</taxon>
        <taxon>Mucorales</taxon>
        <taxon>Lichtheimiaceae</taxon>
        <taxon>Circinella</taxon>
    </lineage>
</organism>
<feature type="compositionally biased region" description="Acidic residues" evidence="1">
    <location>
        <begin position="128"/>
        <end position="142"/>
    </location>
</feature>
<reference evidence="2 3" key="1">
    <citation type="submission" date="2020-12" db="EMBL/GenBank/DDBJ databases">
        <title>Metabolic potential, ecology and presence of endohyphal bacteria is reflected in genomic diversity of Mucoromycotina.</title>
        <authorList>
            <person name="Muszewska A."/>
            <person name="Okrasinska A."/>
            <person name="Steczkiewicz K."/>
            <person name="Drgas O."/>
            <person name="Orlowska M."/>
            <person name="Perlinska-Lenart U."/>
            <person name="Aleksandrzak-Piekarczyk T."/>
            <person name="Szatraj K."/>
            <person name="Zielenkiewicz U."/>
            <person name="Pilsyk S."/>
            <person name="Malc E."/>
            <person name="Mieczkowski P."/>
            <person name="Kruszewska J.S."/>
            <person name="Biernat P."/>
            <person name="Pawlowska J."/>
        </authorList>
    </citation>
    <scope>NUCLEOTIDE SEQUENCE [LARGE SCALE GENOMIC DNA]</scope>
    <source>
        <strain evidence="2 3">CBS 142.35</strain>
    </source>
</reference>
<name>A0A8H7S055_9FUNG</name>